<dbReference type="Pfam" id="PF07808">
    <property type="entry name" value="RED_N"/>
    <property type="match status" value="1"/>
</dbReference>
<dbReference type="AlphaFoldDB" id="A0A1Y5IKX3"/>
<organism evidence="5">
    <name type="scientific">Ostreococcus tauri</name>
    <name type="common">Marine green alga</name>
    <dbReference type="NCBI Taxonomy" id="70448"/>
    <lineage>
        <taxon>Eukaryota</taxon>
        <taxon>Viridiplantae</taxon>
        <taxon>Chlorophyta</taxon>
        <taxon>Mamiellophyceae</taxon>
        <taxon>Mamiellales</taxon>
        <taxon>Bathycoccaceae</taxon>
        <taxon>Ostreococcus</taxon>
    </lineage>
</organism>
<evidence type="ECO:0000256" key="1">
    <source>
        <dbReference type="ARBA" id="ARBA00004123"/>
    </source>
</evidence>
<feature type="domain" description="RED-like N-terminal" evidence="4">
    <location>
        <begin position="46"/>
        <end position="268"/>
    </location>
</feature>
<protein>
    <submittedName>
        <fullName evidence="5">IK cytokine down-regulator of HLA class II</fullName>
    </submittedName>
</protein>
<feature type="compositionally biased region" description="Basic and acidic residues" evidence="3">
    <location>
        <begin position="277"/>
        <end position="302"/>
    </location>
</feature>
<dbReference type="InterPro" id="IPR012916">
    <property type="entry name" value="RED_N"/>
</dbReference>
<dbReference type="Proteomes" id="UP000195557">
    <property type="component" value="Unassembled WGS sequence"/>
</dbReference>
<feature type="compositionally biased region" description="Basic and acidic residues" evidence="3">
    <location>
        <begin position="59"/>
        <end position="78"/>
    </location>
</feature>
<comment type="subcellular location">
    <subcellularLocation>
        <location evidence="1">Nucleus</location>
    </subcellularLocation>
</comment>
<sequence>MSYANPAPPGEADDDASRPKTNDDFRKALLAPRSTKTPSNERQIKSKSSKNQHKRPRGERKEDASAYRDRARERREREDVDGDDATDGPKDEARGVFEASTGDAVKDAKAREVAESKFLGGDVSRTHLVKGLDFALLRKVREDIADERAMRSEETGTREGRETSSGEAKFKSARGRALYEFVHGKEKRIKDGRAKALASGAVCYSFDISSSLRQDVPTTAYRAIDDDGMAGIRALRAYVDPTKDAGLLTRLGKLMHYLALGSEKAIKKFRRDERRAAEEAKAAERSKKEEEERRARGAKEETAEASSDEDIFADAGRDYVPMMPAKSTKSEDTTCEEKGKSFFGDTHAGGEASAPAPKARTIAADDYVLDEDDGATHTNAFGAFGDYAGDYGDYDVDYGNASFDKRRGGDDPAKMAEAAKKEAIRKKRQLGNEFTKIRSMIKEQHGDKDDVAFEDDKKSSKRAKKK</sequence>
<dbReference type="GO" id="GO:0005634">
    <property type="term" value="C:nucleus"/>
    <property type="evidence" value="ECO:0007669"/>
    <property type="project" value="UniProtKB-SubCell"/>
</dbReference>
<feature type="region of interest" description="Disordered" evidence="3">
    <location>
        <begin position="148"/>
        <end position="169"/>
    </location>
</feature>
<feature type="region of interest" description="Disordered" evidence="3">
    <location>
        <begin position="421"/>
        <end position="466"/>
    </location>
</feature>
<dbReference type="eggNOG" id="KOG2498">
    <property type="taxonomic scope" value="Eukaryota"/>
</dbReference>
<feature type="compositionally biased region" description="Basic and acidic residues" evidence="3">
    <location>
        <begin position="328"/>
        <end position="340"/>
    </location>
</feature>
<proteinExistence type="predicted"/>
<dbReference type="EMBL" id="KZ155771">
    <property type="protein sequence ID" value="OUS49317.1"/>
    <property type="molecule type" value="Genomic_DNA"/>
</dbReference>
<gene>
    <name evidence="5" type="ORF">BE221DRAFT_188586</name>
</gene>
<reference evidence="5" key="1">
    <citation type="submission" date="2017-04" db="EMBL/GenBank/DDBJ databases">
        <title>Population genomics of picophytoplankton unveils novel chromosome hypervariability.</title>
        <authorList>
            <consortium name="DOE Joint Genome Institute"/>
            <person name="Blanc-Mathieu R."/>
            <person name="Krasovec M."/>
            <person name="Hebrard M."/>
            <person name="Yau S."/>
            <person name="Desgranges E."/>
            <person name="Martin J."/>
            <person name="Schackwitz W."/>
            <person name="Kuo A."/>
            <person name="Salin G."/>
            <person name="Donnadieu C."/>
            <person name="Desdevises Y."/>
            <person name="Sanchez-Ferandin S."/>
            <person name="Moreau H."/>
            <person name="Rivals E."/>
            <person name="Grigoriev I.V."/>
            <person name="Grimsley N."/>
            <person name="Eyre-Walker A."/>
            <person name="Piganeau G."/>
        </authorList>
    </citation>
    <scope>NUCLEOTIDE SEQUENCE [LARGE SCALE GENOMIC DNA]</scope>
    <source>
        <strain evidence="5">RCC 1115</strain>
    </source>
</reference>
<dbReference type="PANTHER" id="PTHR12765">
    <property type="entry name" value="RED PROTEIN IK FACTOR CYTOKINE IK"/>
    <property type="match status" value="1"/>
</dbReference>
<feature type="compositionally biased region" description="Basic residues" evidence="3">
    <location>
        <begin position="45"/>
        <end position="58"/>
    </location>
</feature>
<evidence type="ECO:0000259" key="4">
    <source>
        <dbReference type="Pfam" id="PF07808"/>
    </source>
</evidence>
<evidence type="ECO:0000256" key="3">
    <source>
        <dbReference type="SAM" id="MobiDB-lite"/>
    </source>
</evidence>
<keyword evidence="2" id="KW-0539">Nucleus</keyword>
<feature type="region of interest" description="Disordered" evidence="3">
    <location>
        <begin position="1"/>
        <end position="105"/>
    </location>
</feature>
<evidence type="ECO:0000256" key="2">
    <source>
        <dbReference type="ARBA" id="ARBA00023242"/>
    </source>
</evidence>
<feature type="compositionally biased region" description="Basic and acidic residues" evidence="3">
    <location>
        <begin position="440"/>
        <end position="458"/>
    </location>
</feature>
<name>A0A1Y5IKX3_OSTTA</name>
<accession>A0A1Y5IKX3</accession>
<dbReference type="InterPro" id="IPR039896">
    <property type="entry name" value="Red-like"/>
</dbReference>
<feature type="region of interest" description="Disordered" evidence="3">
    <location>
        <begin position="277"/>
        <end position="358"/>
    </location>
</feature>
<evidence type="ECO:0000313" key="5">
    <source>
        <dbReference type="EMBL" id="OUS49317.1"/>
    </source>
</evidence>
<feature type="compositionally biased region" description="Basic and acidic residues" evidence="3">
    <location>
        <begin position="15"/>
        <end position="27"/>
    </location>
</feature>